<reference evidence="2" key="1">
    <citation type="journal article" date="2022" name="Mol. Ecol. Resour.">
        <title>The genomes of chicory, endive, great burdock and yacon provide insights into Asteraceae palaeo-polyploidization history and plant inulin production.</title>
        <authorList>
            <person name="Fan W."/>
            <person name="Wang S."/>
            <person name="Wang H."/>
            <person name="Wang A."/>
            <person name="Jiang F."/>
            <person name="Liu H."/>
            <person name="Zhao H."/>
            <person name="Xu D."/>
            <person name="Zhang Y."/>
        </authorList>
    </citation>
    <scope>NUCLEOTIDE SEQUENCE [LARGE SCALE GENOMIC DNA]</scope>
    <source>
        <strain evidence="2">cv. Yunnan</strain>
    </source>
</reference>
<keyword evidence="2" id="KW-1185">Reference proteome</keyword>
<gene>
    <name evidence="1" type="ORF">L1987_30389</name>
</gene>
<dbReference type="Proteomes" id="UP001056120">
    <property type="component" value="Linkage Group LG10"/>
</dbReference>
<dbReference type="EMBL" id="CM042027">
    <property type="protein sequence ID" value="KAI3802259.1"/>
    <property type="molecule type" value="Genomic_DNA"/>
</dbReference>
<reference evidence="1 2" key="2">
    <citation type="journal article" date="2022" name="Mol. Ecol. Resour.">
        <title>The genomes of chicory, endive, great burdock and yacon provide insights into Asteraceae paleo-polyploidization history and plant inulin production.</title>
        <authorList>
            <person name="Fan W."/>
            <person name="Wang S."/>
            <person name="Wang H."/>
            <person name="Wang A."/>
            <person name="Jiang F."/>
            <person name="Liu H."/>
            <person name="Zhao H."/>
            <person name="Xu D."/>
            <person name="Zhang Y."/>
        </authorList>
    </citation>
    <scope>NUCLEOTIDE SEQUENCE [LARGE SCALE GENOMIC DNA]</scope>
    <source>
        <strain evidence="2">cv. Yunnan</strain>
        <tissue evidence="1">Leaves</tissue>
    </source>
</reference>
<organism evidence="1 2">
    <name type="scientific">Smallanthus sonchifolius</name>
    <dbReference type="NCBI Taxonomy" id="185202"/>
    <lineage>
        <taxon>Eukaryota</taxon>
        <taxon>Viridiplantae</taxon>
        <taxon>Streptophyta</taxon>
        <taxon>Embryophyta</taxon>
        <taxon>Tracheophyta</taxon>
        <taxon>Spermatophyta</taxon>
        <taxon>Magnoliopsida</taxon>
        <taxon>eudicotyledons</taxon>
        <taxon>Gunneridae</taxon>
        <taxon>Pentapetalae</taxon>
        <taxon>asterids</taxon>
        <taxon>campanulids</taxon>
        <taxon>Asterales</taxon>
        <taxon>Asteraceae</taxon>
        <taxon>Asteroideae</taxon>
        <taxon>Heliantheae alliance</taxon>
        <taxon>Millerieae</taxon>
        <taxon>Smallanthus</taxon>
    </lineage>
</organism>
<comment type="caution">
    <text evidence="1">The sequence shown here is derived from an EMBL/GenBank/DDBJ whole genome shotgun (WGS) entry which is preliminary data.</text>
</comment>
<proteinExistence type="predicted"/>
<protein>
    <submittedName>
        <fullName evidence="1">Uncharacterized protein</fullName>
    </submittedName>
</protein>
<sequence>MQQPRTSPSHSTATGSSISIMQTTLPPAHTVIFANSSIYWIHPTLLPTQKRFSGMKICLLHVCQSARSITLYKVASLAPAPAL</sequence>
<evidence type="ECO:0000313" key="2">
    <source>
        <dbReference type="Proteomes" id="UP001056120"/>
    </source>
</evidence>
<evidence type="ECO:0000313" key="1">
    <source>
        <dbReference type="EMBL" id="KAI3802259.1"/>
    </source>
</evidence>
<name>A0ACB9I2L7_9ASTR</name>
<accession>A0ACB9I2L7</accession>